<dbReference type="InterPro" id="IPR027417">
    <property type="entry name" value="P-loop_NTPase"/>
</dbReference>
<dbReference type="InterPro" id="IPR005021">
    <property type="entry name" value="Terminase_largesu-like"/>
</dbReference>
<gene>
    <name evidence="2" type="ORF">J5Y06_13115</name>
</gene>
<sequence>MQPATDELPRFACPDWWDKLRAGQTPMPEVPLNREKAAKALAFFNRLRLPDVPGTPTLAEACGDWFRDILCAFLASEDPETRQRLVWELLCMVPKKNSKTTYVAALGLTALYLEEAPNRQMLIVAPSQNISERCFDQAQGMIRLDDRLNKIFKVQDHLKCISRRKTGTELNVKTFDTSIVTGEIPILTIIDELHELGKKPKAAAVMQQIRGGGITKQRGQVLMITTQSDEAPTGIWETELKKARAIRVGKGGAAPIMLPVLYEFPVEQQLDAAYWRDARHWKSILPNLDRSIDSQALIDDYENNGKVNKEAEQIWASQHLNIEIGVGLGGDGWSGAPHWMSCVDSSLKGLDELLARSEVCTIGIDWGGADDLAALYVIGREKKTKRWLGWGKAWARRTVFEQRKGIASRLRQFEQDGDLIIAANGEEQAMSAAAICRRVADSGLLPEQAGIGLDSAGVALLLDALEDEELTQPLVQSVAQGWKLQTAVSSVPLKLEDRRFLHGDQAIMAWCVGNAKQTLRGSNYVVTKEVSGATKIDMLMALFNAAMLMFQNPEASLGNDLGDYLASKPEMFA</sequence>
<keyword evidence="3" id="KW-1185">Reference proteome</keyword>
<comment type="caution">
    <text evidence="2">The sequence shown here is derived from an EMBL/GenBank/DDBJ whole genome shotgun (WGS) entry which is preliminary data.</text>
</comment>
<evidence type="ECO:0000259" key="1">
    <source>
        <dbReference type="Pfam" id="PF03354"/>
    </source>
</evidence>
<dbReference type="RefSeq" id="WP_209335637.1">
    <property type="nucleotide sequence ID" value="NZ_JAGIYY010000004.1"/>
</dbReference>
<feature type="domain" description="Terminase large subunit-like ATPase" evidence="1">
    <location>
        <begin position="86"/>
        <end position="230"/>
    </location>
</feature>
<evidence type="ECO:0000313" key="2">
    <source>
        <dbReference type="EMBL" id="MBP0439595.1"/>
    </source>
</evidence>
<dbReference type="Pfam" id="PF03354">
    <property type="entry name" value="TerL_ATPase"/>
    <property type="match status" value="1"/>
</dbReference>
<protein>
    <submittedName>
        <fullName evidence="2">Terminase large subunit</fullName>
    </submittedName>
</protein>
<evidence type="ECO:0000313" key="3">
    <source>
        <dbReference type="Proteomes" id="UP000666240"/>
    </source>
</evidence>
<proteinExistence type="predicted"/>
<accession>A0A8J7R0F4</accession>
<organism evidence="2 3">
    <name type="scientific">Tianweitania sediminis</name>
    <dbReference type="NCBI Taxonomy" id="1502156"/>
    <lineage>
        <taxon>Bacteria</taxon>
        <taxon>Pseudomonadati</taxon>
        <taxon>Pseudomonadota</taxon>
        <taxon>Alphaproteobacteria</taxon>
        <taxon>Hyphomicrobiales</taxon>
        <taxon>Phyllobacteriaceae</taxon>
        <taxon>Tianweitania</taxon>
    </lineage>
</organism>
<dbReference type="PANTHER" id="PTHR41287:SF1">
    <property type="entry name" value="PROTEIN YMFN"/>
    <property type="match status" value="1"/>
</dbReference>
<dbReference type="Proteomes" id="UP000666240">
    <property type="component" value="Unassembled WGS sequence"/>
</dbReference>
<dbReference type="Gene3D" id="3.40.50.300">
    <property type="entry name" value="P-loop containing nucleotide triphosphate hydrolases"/>
    <property type="match status" value="1"/>
</dbReference>
<name>A0A8J7R0F4_9HYPH</name>
<dbReference type="InterPro" id="IPR046461">
    <property type="entry name" value="TerL_ATPase"/>
</dbReference>
<dbReference type="PANTHER" id="PTHR41287">
    <property type="match status" value="1"/>
</dbReference>
<dbReference type="AlphaFoldDB" id="A0A8J7R0F4"/>
<reference evidence="2" key="1">
    <citation type="submission" date="2021-03" db="EMBL/GenBank/DDBJ databases">
        <title>Genome sequencing and assembly of Tianweitania sediminis.</title>
        <authorList>
            <person name="Chhetri G."/>
        </authorList>
    </citation>
    <scope>NUCLEOTIDE SEQUENCE</scope>
    <source>
        <strain evidence="2">Z8</strain>
    </source>
</reference>
<dbReference type="EMBL" id="JAGIYY010000004">
    <property type="protein sequence ID" value="MBP0439595.1"/>
    <property type="molecule type" value="Genomic_DNA"/>
</dbReference>